<dbReference type="EMBL" id="RQVQ01000018">
    <property type="protein sequence ID" value="RRJ90281.1"/>
    <property type="molecule type" value="Genomic_DNA"/>
</dbReference>
<accession>A0A3P3W575</accession>
<evidence type="ECO:0000313" key="1">
    <source>
        <dbReference type="EMBL" id="RRJ90281.1"/>
    </source>
</evidence>
<proteinExistence type="predicted"/>
<comment type="caution">
    <text evidence="1">The sequence shown here is derived from an EMBL/GenBank/DDBJ whole genome shotgun (WGS) entry which is preliminary data.</text>
</comment>
<keyword evidence="2" id="KW-1185">Reference proteome</keyword>
<protein>
    <submittedName>
        <fullName evidence="1">Lactate utilization protein B/C</fullName>
    </submittedName>
</protein>
<organism evidence="1 2">
    <name type="scientific">Paenimyroides tangerinum</name>
    <dbReference type="NCBI Taxonomy" id="2488728"/>
    <lineage>
        <taxon>Bacteria</taxon>
        <taxon>Pseudomonadati</taxon>
        <taxon>Bacteroidota</taxon>
        <taxon>Flavobacteriia</taxon>
        <taxon>Flavobacteriales</taxon>
        <taxon>Flavobacteriaceae</taxon>
        <taxon>Paenimyroides</taxon>
    </lineage>
</organism>
<dbReference type="RefSeq" id="WP_125019109.1">
    <property type="nucleotide sequence ID" value="NZ_RQVQ01000018.1"/>
</dbReference>
<gene>
    <name evidence="1" type="ORF">EG240_09230</name>
</gene>
<evidence type="ECO:0000313" key="2">
    <source>
        <dbReference type="Proteomes" id="UP000275719"/>
    </source>
</evidence>
<dbReference type="InterPro" id="IPR037171">
    <property type="entry name" value="NagB/RpiA_transferase-like"/>
</dbReference>
<sequence>MNFFKKIIGNFVPSMKEDKSSENNESKYFPDPEIPVDELFTFKFKNNGGKFIYCENEIELHENFISILQENDWFEKEAITYEKNLQPFLIENRIFFQNIVNPIFFLCTCESLIADDGSILFSSHQFLHHKSNELPKDIIVIAKTSQITRSKSDGLRGIKYRYSSNIPSNITTLQNFKEVVNDNFLQYGIAPKNLYLLLLEDL</sequence>
<reference evidence="1 2" key="1">
    <citation type="submission" date="2018-11" db="EMBL/GenBank/DDBJ databases">
        <title>Flavobacterium sp. nov., YIM 102701-2 draft genome.</title>
        <authorList>
            <person name="Li G."/>
            <person name="Jiang Y."/>
        </authorList>
    </citation>
    <scope>NUCLEOTIDE SEQUENCE [LARGE SCALE GENOMIC DNA]</scope>
    <source>
        <strain evidence="1 2">YIM 102701-2</strain>
    </source>
</reference>
<name>A0A3P3W575_9FLAO</name>
<dbReference type="Proteomes" id="UP000275719">
    <property type="component" value="Unassembled WGS sequence"/>
</dbReference>
<dbReference type="AlphaFoldDB" id="A0A3P3W575"/>
<dbReference type="OrthoDB" id="1425114at2"/>
<dbReference type="SUPFAM" id="SSF100950">
    <property type="entry name" value="NagB/RpiA/CoA transferase-like"/>
    <property type="match status" value="1"/>
</dbReference>